<organism evidence="1 2">
    <name type="scientific">Bosea massiliensis</name>
    <dbReference type="NCBI Taxonomy" id="151419"/>
    <lineage>
        <taxon>Bacteria</taxon>
        <taxon>Pseudomonadati</taxon>
        <taxon>Pseudomonadota</taxon>
        <taxon>Alphaproteobacteria</taxon>
        <taxon>Hyphomicrobiales</taxon>
        <taxon>Boseaceae</taxon>
        <taxon>Bosea</taxon>
    </lineage>
</organism>
<evidence type="ECO:0000313" key="2">
    <source>
        <dbReference type="Proteomes" id="UP001596060"/>
    </source>
</evidence>
<protein>
    <submittedName>
        <fullName evidence="1">Uncharacterized protein</fullName>
    </submittedName>
</protein>
<comment type="caution">
    <text evidence="1">The sequence shown here is derived from an EMBL/GenBank/DDBJ whole genome shotgun (WGS) entry which is preliminary data.</text>
</comment>
<gene>
    <name evidence="1" type="ORF">ACFPN9_17015</name>
</gene>
<reference evidence="2" key="1">
    <citation type="journal article" date="2019" name="Int. J. Syst. Evol. Microbiol.">
        <title>The Global Catalogue of Microorganisms (GCM) 10K type strain sequencing project: providing services to taxonomists for standard genome sequencing and annotation.</title>
        <authorList>
            <consortium name="The Broad Institute Genomics Platform"/>
            <consortium name="The Broad Institute Genome Sequencing Center for Infectious Disease"/>
            <person name="Wu L."/>
            <person name="Ma J."/>
        </authorList>
    </citation>
    <scope>NUCLEOTIDE SEQUENCE [LARGE SCALE GENOMIC DNA]</scope>
    <source>
        <strain evidence="2">CCUG 43117</strain>
    </source>
</reference>
<evidence type="ECO:0000313" key="1">
    <source>
        <dbReference type="EMBL" id="MFC5506954.1"/>
    </source>
</evidence>
<dbReference type="RefSeq" id="WP_377817289.1">
    <property type="nucleotide sequence ID" value="NZ_JBHSLU010000052.1"/>
</dbReference>
<sequence length="47" mass="4839">MATGFRVTGGNAAAPFSLTIHRGDGMVLLGMDWKAGKPPVVVSLLVV</sequence>
<dbReference type="EMBL" id="JBHSLU010000052">
    <property type="protein sequence ID" value="MFC5506954.1"/>
    <property type="molecule type" value="Genomic_DNA"/>
</dbReference>
<accession>A0ABW0P2Q2</accession>
<name>A0ABW0P2Q2_9HYPH</name>
<dbReference type="Proteomes" id="UP001596060">
    <property type="component" value="Unassembled WGS sequence"/>
</dbReference>
<proteinExistence type="predicted"/>
<keyword evidence="2" id="KW-1185">Reference proteome</keyword>